<feature type="chain" id="PRO_5012534588" evidence="1">
    <location>
        <begin position="20"/>
        <end position="97"/>
    </location>
</feature>
<dbReference type="AlphaFoldDB" id="A0A240EM83"/>
<sequence>MKRICMLAIASLSCTNALAVKYGSEVAASEYKDYIVRFALENHSKSMDCGGLLITGDYIVTAAHCVADLGIDDSGKVTFDYFIDNGASNKIRVYQSV</sequence>
<feature type="domain" description="Peptidase S1" evidence="2">
    <location>
        <begin position="28"/>
        <end position="77"/>
    </location>
</feature>
<keyword evidence="1" id="KW-0732">Signal</keyword>
<evidence type="ECO:0000256" key="1">
    <source>
        <dbReference type="SAM" id="SignalP"/>
    </source>
</evidence>
<dbReference type="EMBL" id="OANU01000055">
    <property type="protein sequence ID" value="SNX49373.1"/>
    <property type="molecule type" value="Genomic_DNA"/>
</dbReference>
<dbReference type="Pfam" id="PF00089">
    <property type="entry name" value="Trypsin"/>
    <property type="match status" value="1"/>
</dbReference>
<feature type="signal peptide" evidence="1">
    <location>
        <begin position="1"/>
        <end position="19"/>
    </location>
</feature>
<protein>
    <submittedName>
        <fullName evidence="3">Trypsin</fullName>
    </submittedName>
</protein>
<name>A0A240EM83_9VIBR</name>
<accession>A0A240EM83</accession>
<proteinExistence type="predicted"/>
<organism evidence="3 4">
    <name type="scientific">Vibrio thalassae</name>
    <dbReference type="NCBI Taxonomy" id="1243014"/>
    <lineage>
        <taxon>Bacteria</taxon>
        <taxon>Pseudomonadati</taxon>
        <taxon>Pseudomonadota</taxon>
        <taxon>Gammaproteobacteria</taxon>
        <taxon>Vibrionales</taxon>
        <taxon>Vibrionaceae</taxon>
        <taxon>Vibrio</taxon>
    </lineage>
</organism>
<dbReference type="Gene3D" id="2.40.10.10">
    <property type="entry name" value="Trypsin-like serine proteases"/>
    <property type="match status" value="1"/>
</dbReference>
<dbReference type="GO" id="GO:0004252">
    <property type="term" value="F:serine-type endopeptidase activity"/>
    <property type="evidence" value="ECO:0007669"/>
    <property type="project" value="InterPro"/>
</dbReference>
<keyword evidence="4" id="KW-1185">Reference proteome</keyword>
<gene>
    <name evidence="3" type="ORF">VTH8203_03020</name>
</gene>
<evidence type="ECO:0000313" key="4">
    <source>
        <dbReference type="Proteomes" id="UP000219336"/>
    </source>
</evidence>
<dbReference type="InterPro" id="IPR043504">
    <property type="entry name" value="Peptidase_S1_PA_chymotrypsin"/>
</dbReference>
<reference evidence="4" key="1">
    <citation type="submission" date="2016-06" db="EMBL/GenBank/DDBJ databases">
        <authorList>
            <person name="Rodrigo-Torres L."/>
            <person name="Arahal R.D."/>
            <person name="Lucena T."/>
        </authorList>
    </citation>
    <scope>NUCLEOTIDE SEQUENCE [LARGE SCALE GENOMIC DNA]</scope>
    <source>
        <strain evidence="4">CECT8203</strain>
    </source>
</reference>
<dbReference type="InterPro" id="IPR001254">
    <property type="entry name" value="Trypsin_dom"/>
</dbReference>
<evidence type="ECO:0000313" key="3">
    <source>
        <dbReference type="EMBL" id="SNX49373.1"/>
    </source>
</evidence>
<dbReference type="SUPFAM" id="SSF50494">
    <property type="entry name" value="Trypsin-like serine proteases"/>
    <property type="match status" value="1"/>
</dbReference>
<dbReference type="RefSeq" id="WP_096994447.1">
    <property type="nucleotide sequence ID" value="NZ_JBHSII010000001.1"/>
</dbReference>
<dbReference type="Proteomes" id="UP000219336">
    <property type="component" value="Unassembled WGS sequence"/>
</dbReference>
<evidence type="ECO:0000259" key="2">
    <source>
        <dbReference type="Pfam" id="PF00089"/>
    </source>
</evidence>
<dbReference type="GO" id="GO:0006508">
    <property type="term" value="P:proteolysis"/>
    <property type="evidence" value="ECO:0007669"/>
    <property type="project" value="InterPro"/>
</dbReference>
<dbReference type="InterPro" id="IPR009003">
    <property type="entry name" value="Peptidase_S1_PA"/>
</dbReference>